<accession>A0AAW0F3F4</accession>
<proteinExistence type="predicted"/>
<name>A0AAW0F3F4_9TRYP</name>
<evidence type="ECO:0000313" key="7">
    <source>
        <dbReference type="Proteomes" id="UP001430356"/>
    </source>
</evidence>
<evidence type="ECO:0000256" key="3">
    <source>
        <dbReference type="ARBA" id="ARBA00022989"/>
    </source>
</evidence>
<protein>
    <submittedName>
        <fullName evidence="6">Cation efflux family</fullName>
    </submittedName>
</protein>
<keyword evidence="4 5" id="KW-0472">Membrane</keyword>
<feature type="transmembrane region" description="Helical" evidence="5">
    <location>
        <begin position="122"/>
        <end position="142"/>
    </location>
</feature>
<evidence type="ECO:0000256" key="5">
    <source>
        <dbReference type="SAM" id="Phobius"/>
    </source>
</evidence>
<keyword evidence="3 5" id="KW-1133">Transmembrane helix</keyword>
<evidence type="ECO:0000256" key="4">
    <source>
        <dbReference type="ARBA" id="ARBA00023136"/>
    </source>
</evidence>
<dbReference type="GO" id="GO:0016020">
    <property type="term" value="C:membrane"/>
    <property type="evidence" value="ECO:0007669"/>
    <property type="project" value="UniProtKB-SubCell"/>
</dbReference>
<evidence type="ECO:0000256" key="2">
    <source>
        <dbReference type="ARBA" id="ARBA00022692"/>
    </source>
</evidence>
<dbReference type="InterPro" id="IPR027469">
    <property type="entry name" value="Cation_efflux_TMD_sf"/>
</dbReference>
<dbReference type="EMBL" id="JAECZO010000001">
    <property type="protein sequence ID" value="KAK7199790.1"/>
    <property type="molecule type" value="Genomic_DNA"/>
</dbReference>
<keyword evidence="2 5" id="KW-0812">Transmembrane</keyword>
<comment type="subcellular location">
    <subcellularLocation>
        <location evidence="1">Membrane</location>
        <topology evidence="1">Multi-pass membrane protein</topology>
    </subcellularLocation>
</comment>
<reference evidence="6 7" key="1">
    <citation type="journal article" date="2021" name="MBio">
        <title>A New Model Trypanosomatid, Novymonas esmeraldas: Genomic Perception of Its 'Candidatus Pandoraea novymonadis' Endosymbiont.</title>
        <authorList>
            <person name="Zakharova A."/>
            <person name="Saura A."/>
            <person name="Butenko A."/>
            <person name="Podesvova L."/>
            <person name="Warmusova S."/>
            <person name="Kostygov A.Y."/>
            <person name="Nenarokova A."/>
            <person name="Lukes J."/>
            <person name="Opperdoes F.R."/>
            <person name="Yurchenko V."/>
        </authorList>
    </citation>
    <scope>NUCLEOTIDE SEQUENCE [LARGE SCALE GENOMIC DNA]</scope>
    <source>
        <strain evidence="6 7">E262AT.01</strain>
    </source>
</reference>
<evidence type="ECO:0000313" key="6">
    <source>
        <dbReference type="EMBL" id="KAK7199790.1"/>
    </source>
</evidence>
<keyword evidence="7" id="KW-1185">Reference proteome</keyword>
<dbReference type="AlphaFoldDB" id="A0AAW0F3F4"/>
<gene>
    <name evidence="6" type="ORF">NESM_000025900</name>
</gene>
<evidence type="ECO:0000256" key="1">
    <source>
        <dbReference type="ARBA" id="ARBA00004141"/>
    </source>
</evidence>
<feature type="transmembrane region" description="Helical" evidence="5">
    <location>
        <begin position="91"/>
        <end position="110"/>
    </location>
</feature>
<feature type="transmembrane region" description="Helical" evidence="5">
    <location>
        <begin position="24"/>
        <end position="47"/>
    </location>
</feature>
<sequence length="580" mass="60059">MIEEACSLFCAPSRGPEHRRRQRAAVVFWMLWVLSLLSVIATAPLIVSVQALVLLNTATSLTAAVVTRSMCSRAATQEDYPFGFGVYRLGLVVRLGGIVFLVFGCLSTVVEALHRGVHAHHLHPVPLLCTGAAQLVAQLVFYNDVRLTDRISGLRGIAGAHSEDVLHQTYVASSIGEGLRVGGGGDLRKPAGVSGPTVSSGTAPVAHSSGGSAALHSVDSTPSSVAAYLMCPVVCLAAAVVMMATDSPVPDTVVALLLSIYYGYVGFTEGRGMLDVLMNKCVTSQQRLRSLERCLRNVRMVDGVLQVQSNVWWTINAAESMLLIRVRLMSGSDARVVSQAVRKQLVEVATHVYVECFPANGANGLGDAAPMSWATSLAHRGHVQCSVDDGHSHDNGHCHTHDCGAHHTHIHGEEEAAATPTTAAVRGSAVARASNGAVHAPASVESTGRLTGAAAAPGGAARHSTAAAFPMPPTSMSGTTDPLAERLRLAGRVTASTHHGGAASASALPAFPAGTYAKNGGGGVGVEAGRIYPPGLRGAAAVAGSVNFPIAAAVQGVEAPPPTVFAPFRERVERVAGVGR</sequence>
<dbReference type="Proteomes" id="UP001430356">
    <property type="component" value="Unassembled WGS sequence"/>
</dbReference>
<organism evidence="6 7">
    <name type="scientific">Novymonas esmeraldas</name>
    <dbReference type="NCBI Taxonomy" id="1808958"/>
    <lineage>
        <taxon>Eukaryota</taxon>
        <taxon>Discoba</taxon>
        <taxon>Euglenozoa</taxon>
        <taxon>Kinetoplastea</taxon>
        <taxon>Metakinetoplastina</taxon>
        <taxon>Trypanosomatida</taxon>
        <taxon>Trypanosomatidae</taxon>
        <taxon>Novymonas</taxon>
    </lineage>
</organism>
<comment type="caution">
    <text evidence="6">The sequence shown here is derived from an EMBL/GenBank/DDBJ whole genome shotgun (WGS) entry which is preliminary data.</text>
</comment>
<dbReference type="SUPFAM" id="SSF161111">
    <property type="entry name" value="Cation efflux protein transmembrane domain-like"/>
    <property type="match status" value="1"/>
</dbReference>
<dbReference type="Gene3D" id="1.20.1510.10">
    <property type="entry name" value="Cation efflux protein transmembrane domain"/>
    <property type="match status" value="1"/>
</dbReference>